<sequence length="103" mass="10470">MKKINWKVIAVLTVLCILGGAYTLAFADTSVDQKTTLNGVVLADGLAAVGMQVSEGQVLVKVKTIAGPAPAARANIAGKVTAVLVKPGDNISNGQTVVRIAAN</sequence>
<accession>R6I7Q9</accession>
<evidence type="ECO:0000313" key="4">
    <source>
        <dbReference type="EMBL" id="MTU04297.1"/>
    </source>
</evidence>
<dbReference type="eggNOG" id="COG0511">
    <property type="taxonomic scope" value="Bacteria"/>
</dbReference>
<evidence type="ECO:0000256" key="1">
    <source>
        <dbReference type="SAM" id="SignalP"/>
    </source>
</evidence>
<feature type="chain" id="PRO_5044738274" description="Biotin-requiring enzyme" evidence="1">
    <location>
        <begin position="28"/>
        <end position="103"/>
    </location>
</feature>
<dbReference type="InterPro" id="IPR011053">
    <property type="entry name" value="Single_hybrid_motif"/>
</dbReference>
<dbReference type="EMBL" id="WNBW01000005">
    <property type="protein sequence ID" value="MTU04297.1"/>
    <property type="molecule type" value="Genomic_DNA"/>
</dbReference>
<name>R6I7Q9_9FIRM</name>
<evidence type="ECO:0000313" key="2">
    <source>
        <dbReference type="EMBL" id="CDB46228.1"/>
    </source>
</evidence>
<comment type="caution">
    <text evidence="2">The sequence shown here is derived from an EMBL/GenBank/DDBJ whole genome shotgun (WGS) entry which is preliminary data.</text>
</comment>
<evidence type="ECO:0000313" key="5">
    <source>
        <dbReference type="Proteomes" id="UP000443070"/>
    </source>
</evidence>
<evidence type="ECO:0000313" key="3">
    <source>
        <dbReference type="EMBL" id="MTT76233.1"/>
    </source>
</evidence>
<proteinExistence type="predicted"/>
<gene>
    <name evidence="2" type="ORF">BN533_01285</name>
    <name evidence="3" type="ORF">GMD11_08145</name>
    <name evidence="4" type="ORF">GMD18_07800</name>
</gene>
<dbReference type="HOGENOM" id="CLU_179767_0_0_9"/>
<feature type="signal peptide" evidence="1">
    <location>
        <begin position="1"/>
        <end position="27"/>
    </location>
</feature>
<dbReference type="EMBL" id="CBDS010000078">
    <property type="protein sequence ID" value="CDB46228.1"/>
    <property type="molecule type" value="Genomic_DNA"/>
</dbReference>
<organism evidence="2">
    <name type="scientific">Phascolarctobacterium faecium</name>
    <dbReference type="NCBI Taxonomy" id="33025"/>
    <lineage>
        <taxon>Bacteria</taxon>
        <taxon>Bacillati</taxon>
        <taxon>Bacillota</taxon>
        <taxon>Negativicutes</taxon>
        <taxon>Acidaminococcales</taxon>
        <taxon>Acidaminococcaceae</taxon>
        <taxon>Phascolarctobacterium</taxon>
    </lineage>
</organism>
<dbReference type="RefSeq" id="WP_021718185.1">
    <property type="nucleotide sequence ID" value="NZ_CAKVWA010000001.1"/>
</dbReference>
<dbReference type="Proteomes" id="UP000484547">
    <property type="component" value="Unassembled WGS sequence"/>
</dbReference>
<protein>
    <recommendedName>
        <fullName evidence="7">Biotin-requiring enzyme</fullName>
    </recommendedName>
</protein>
<evidence type="ECO:0008006" key="7">
    <source>
        <dbReference type="Google" id="ProtNLM"/>
    </source>
</evidence>
<dbReference type="EMBL" id="WNBM01000005">
    <property type="protein sequence ID" value="MTT76233.1"/>
    <property type="molecule type" value="Genomic_DNA"/>
</dbReference>
<keyword evidence="5" id="KW-1185">Reference proteome</keyword>
<dbReference type="SUPFAM" id="SSF51230">
    <property type="entry name" value="Single hybrid motif"/>
    <property type="match status" value="1"/>
</dbReference>
<dbReference type="Proteomes" id="UP000443070">
    <property type="component" value="Unassembled WGS sequence"/>
</dbReference>
<keyword evidence="1" id="KW-0732">Signal</keyword>
<dbReference type="STRING" id="1262914.BN533_01285"/>
<accession>A0A6I3RVS0</accession>
<dbReference type="Gene3D" id="2.40.50.100">
    <property type="match status" value="1"/>
</dbReference>
<reference evidence="5 6" key="2">
    <citation type="journal article" date="2019" name="Nat. Med.">
        <title>A library of human gut bacterial isolates paired with longitudinal multiomics data enables mechanistic microbiome research.</title>
        <authorList>
            <person name="Poyet M."/>
            <person name="Groussin M."/>
            <person name="Gibbons S.M."/>
            <person name="Avila-Pacheco J."/>
            <person name="Jiang X."/>
            <person name="Kearney S.M."/>
            <person name="Perrotta A.R."/>
            <person name="Berdy B."/>
            <person name="Zhao S."/>
            <person name="Lieberman T.D."/>
            <person name="Swanson P.K."/>
            <person name="Smith M."/>
            <person name="Roesemann S."/>
            <person name="Alexander J.E."/>
            <person name="Rich S.A."/>
            <person name="Livny J."/>
            <person name="Vlamakis H."/>
            <person name="Clish C."/>
            <person name="Bullock K."/>
            <person name="Deik A."/>
            <person name="Scott J."/>
            <person name="Pierce K.A."/>
            <person name="Xavier R.J."/>
            <person name="Alm E.J."/>
        </authorList>
    </citation>
    <scope>NUCLEOTIDE SEQUENCE [LARGE SCALE GENOMIC DNA]</scope>
    <source>
        <strain evidence="3 6">BIOML-A13</strain>
        <strain evidence="4 5">BIOML-A3</strain>
    </source>
</reference>
<evidence type="ECO:0000313" key="6">
    <source>
        <dbReference type="Proteomes" id="UP000484547"/>
    </source>
</evidence>
<dbReference type="AlphaFoldDB" id="R6I7Q9"/>
<reference evidence="2" key="1">
    <citation type="submission" date="2012-11" db="EMBL/GenBank/DDBJ databases">
        <title>Dependencies among metagenomic species, viruses, plasmids and units of genetic variation.</title>
        <authorList>
            <person name="Nielsen H.B."/>
            <person name="Almeida M."/>
            <person name="Juncker A.S."/>
            <person name="Rasmussen S."/>
            <person name="Li J."/>
            <person name="Sunagawa S."/>
            <person name="Plichta D."/>
            <person name="Gautier L."/>
            <person name="Le Chatelier E."/>
            <person name="Peletier E."/>
            <person name="Bonde I."/>
            <person name="Nielsen T."/>
            <person name="Manichanh C."/>
            <person name="Arumugam M."/>
            <person name="Batto J."/>
            <person name="Santos M.B.Q.D."/>
            <person name="Blom N."/>
            <person name="Borruel N."/>
            <person name="Burgdorf K.S."/>
            <person name="Boumezbeur F."/>
            <person name="Casellas F."/>
            <person name="Dore J."/>
            <person name="Guarner F."/>
            <person name="Hansen T."/>
            <person name="Hildebrand F."/>
            <person name="Kaas R.S."/>
            <person name="Kennedy S."/>
            <person name="Kristiansen K."/>
            <person name="Kultima J.R."/>
            <person name="Leonard P."/>
            <person name="Levenez F."/>
            <person name="Lund O."/>
            <person name="Moumen B."/>
            <person name="Le Paslier D."/>
            <person name="Pons N."/>
            <person name="Pedersen O."/>
            <person name="Prifti E."/>
            <person name="Qin J."/>
            <person name="Raes J."/>
            <person name="Tap J."/>
            <person name="Tims S."/>
            <person name="Ussery D.W."/>
            <person name="Yamada T."/>
            <person name="MetaHit consortium"/>
            <person name="Renault P."/>
            <person name="Sicheritz-Ponten T."/>
            <person name="Bork P."/>
            <person name="Wang J."/>
            <person name="Brunak S."/>
            <person name="Ehrlich S.D."/>
        </authorList>
    </citation>
    <scope>NUCLEOTIDE SEQUENCE [LARGE SCALE GENOMIC DNA]</scope>
</reference>